<keyword evidence="3" id="KW-1185">Reference proteome</keyword>
<keyword evidence="1" id="KW-0175">Coiled coil</keyword>
<proteinExistence type="predicted"/>
<evidence type="ECO:0000313" key="3">
    <source>
        <dbReference type="Proteomes" id="UP001163203"/>
    </source>
</evidence>
<protein>
    <submittedName>
        <fullName evidence="2">Uncharacterized protein</fullName>
    </submittedName>
</protein>
<gene>
    <name evidence="2" type="ORF">ORV05_04720</name>
</gene>
<name>A0ABY7B586_9PSEU</name>
<dbReference type="EMBL" id="CP113836">
    <property type="protein sequence ID" value="WAL67094.1"/>
    <property type="molecule type" value="Genomic_DNA"/>
</dbReference>
<organism evidence="2 3">
    <name type="scientific">Amycolatopsis cynarae</name>
    <dbReference type="NCBI Taxonomy" id="2995223"/>
    <lineage>
        <taxon>Bacteria</taxon>
        <taxon>Bacillati</taxon>
        <taxon>Actinomycetota</taxon>
        <taxon>Actinomycetes</taxon>
        <taxon>Pseudonocardiales</taxon>
        <taxon>Pseudonocardiaceae</taxon>
        <taxon>Amycolatopsis</taxon>
    </lineage>
</organism>
<feature type="coiled-coil region" evidence="1">
    <location>
        <begin position="24"/>
        <end position="58"/>
    </location>
</feature>
<evidence type="ECO:0000313" key="2">
    <source>
        <dbReference type="EMBL" id="WAL67094.1"/>
    </source>
</evidence>
<dbReference type="RefSeq" id="WP_268757218.1">
    <property type="nucleotide sequence ID" value="NZ_CP113836.1"/>
</dbReference>
<sequence length="118" mass="13491">MSVTPETPAEPPVAFVAPPPGTRLSELLARYDELKDRRDALEAELKDLTESIKVEAAQTNPGATRLELSSPGLQTPLRMSYVETWRFDSTRFKKDDPHTYVRYAKKSSTWKLERARQR</sequence>
<evidence type="ECO:0000256" key="1">
    <source>
        <dbReference type="SAM" id="Coils"/>
    </source>
</evidence>
<dbReference type="Proteomes" id="UP001163203">
    <property type="component" value="Chromosome"/>
</dbReference>
<reference evidence="2" key="1">
    <citation type="submission" date="2022-11" db="EMBL/GenBank/DDBJ databases">
        <authorList>
            <person name="Mo P."/>
        </authorList>
    </citation>
    <scope>NUCLEOTIDE SEQUENCE</scope>
    <source>
        <strain evidence="2">HUAS 11-8</strain>
    </source>
</reference>
<accession>A0ABY7B586</accession>